<dbReference type="CTD" id="20239469"/>
<name>V4A316_LOTGI</name>
<dbReference type="Proteomes" id="UP000030746">
    <property type="component" value="Unassembled WGS sequence"/>
</dbReference>
<protein>
    <recommendedName>
        <fullName evidence="13">Mitochondrial calcium uniporter regulator 1</fullName>
    </recommendedName>
</protein>
<organism evidence="11 12">
    <name type="scientific">Lottia gigantea</name>
    <name type="common">Giant owl limpet</name>
    <dbReference type="NCBI Taxonomy" id="225164"/>
    <lineage>
        <taxon>Eukaryota</taxon>
        <taxon>Metazoa</taxon>
        <taxon>Spiralia</taxon>
        <taxon>Lophotrochozoa</taxon>
        <taxon>Mollusca</taxon>
        <taxon>Gastropoda</taxon>
        <taxon>Patellogastropoda</taxon>
        <taxon>Lottioidea</taxon>
        <taxon>Lottiidae</taxon>
        <taxon>Lottia</taxon>
    </lineage>
</organism>
<evidence type="ECO:0000256" key="5">
    <source>
        <dbReference type="ARBA" id="ARBA00022989"/>
    </source>
</evidence>
<dbReference type="STRING" id="225164.V4A316"/>
<dbReference type="Gene3D" id="1.20.5.340">
    <property type="match status" value="1"/>
</dbReference>
<dbReference type="GO" id="GO:0016020">
    <property type="term" value="C:membrane"/>
    <property type="evidence" value="ECO:0007669"/>
    <property type="project" value="UniProtKB-SubCell"/>
</dbReference>
<dbReference type="OMA" id="MAYMRFR"/>
<keyword evidence="7" id="KW-0496">Mitochondrion</keyword>
<evidence type="ECO:0000256" key="7">
    <source>
        <dbReference type="ARBA" id="ARBA00023128"/>
    </source>
</evidence>
<gene>
    <name evidence="11" type="ORF">LOTGIDRAFT_163625</name>
</gene>
<comment type="similarity">
    <text evidence="3">Belongs to the CCDC90 family.</text>
</comment>
<dbReference type="PANTHER" id="PTHR14360:SF1">
    <property type="entry name" value="PROTEIN FMP32, MITOCHONDRIAL"/>
    <property type="match status" value="1"/>
</dbReference>
<accession>V4A316</accession>
<evidence type="ECO:0000256" key="9">
    <source>
        <dbReference type="SAM" id="MobiDB-lite"/>
    </source>
</evidence>
<dbReference type="Pfam" id="PF07798">
    <property type="entry name" value="CCDC90-like"/>
    <property type="match status" value="1"/>
</dbReference>
<feature type="transmembrane region" description="Helical" evidence="10">
    <location>
        <begin position="278"/>
        <end position="300"/>
    </location>
</feature>
<keyword evidence="4 10" id="KW-0812">Transmembrane</keyword>
<evidence type="ECO:0000256" key="8">
    <source>
        <dbReference type="ARBA" id="ARBA00023136"/>
    </source>
</evidence>
<keyword evidence="12" id="KW-1185">Reference proteome</keyword>
<evidence type="ECO:0008006" key="13">
    <source>
        <dbReference type="Google" id="ProtNLM"/>
    </source>
</evidence>
<evidence type="ECO:0000313" key="12">
    <source>
        <dbReference type="Proteomes" id="UP000030746"/>
    </source>
</evidence>
<dbReference type="GO" id="GO:0005739">
    <property type="term" value="C:mitochondrion"/>
    <property type="evidence" value="ECO:0007669"/>
    <property type="project" value="UniProtKB-SubCell"/>
</dbReference>
<dbReference type="RefSeq" id="XP_009058362.1">
    <property type="nucleotide sequence ID" value="XM_009060114.1"/>
</dbReference>
<evidence type="ECO:0000256" key="6">
    <source>
        <dbReference type="ARBA" id="ARBA00023054"/>
    </source>
</evidence>
<feature type="region of interest" description="Disordered" evidence="9">
    <location>
        <begin position="42"/>
        <end position="87"/>
    </location>
</feature>
<dbReference type="InterPro" id="IPR024461">
    <property type="entry name" value="CCDC90-like"/>
</dbReference>
<sequence length="301" mass="34601">MNRPACIACRFVRRYQLSPSHVNKPKTDNFQRNSELTIHRHRLQERHCHSSLVNTETPKERENPKTVNTESPKAKENPKTLNTESPKAKEIPKTEFFDEKVSTQFVPSQSRRVIVDPASVKQVFYFDTLSYVKRLEKNGCSREQAEGITECFTDIIHSTIDYQSRNMTTKPQQEILTQQLLAEISSIKKDMVILQKSEFTSLQHETDKLGVEIKMLKETLDDEMGKVKGQIKLDINLERGRAIEAHAGSEKELAQLHNKIDTGIANLKTMFEQYRNDMFKYAGGTVLTMASLSLALMRFLH</sequence>
<reference evidence="11 12" key="1">
    <citation type="journal article" date="2013" name="Nature">
        <title>Insights into bilaterian evolution from three spiralian genomes.</title>
        <authorList>
            <person name="Simakov O."/>
            <person name="Marletaz F."/>
            <person name="Cho S.J."/>
            <person name="Edsinger-Gonzales E."/>
            <person name="Havlak P."/>
            <person name="Hellsten U."/>
            <person name="Kuo D.H."/>
            <person name="Larsson T."/>
            <person name="Lv J."/>
            <person name="Arendt D."/>
            <person name="Savage R."/>
            <person name="Osoegawa K."/>
            <person name="de Jong P."/>
            <person name="Grimwood J."/>
            <person name="Chapman J.A."/>
            <person name="Shapiro H."/>
            <person name="Aerts A."/>
            <person name="Otillar R.P."/>
            <person name="Terry A.Y."/>
            <person name="Boore J.L."/>
            <person name="Grigoriev I.V."/>
            <person name="Lindberg D.R."/>
            <person name="Seaver E.C."/>
            <person name="Weisblat D.A."/>
            <person name="Putnam N.H."/>
            <person name="Rokhsar D.S."/>
        </authorList>
    </citation>
    <scope>NUCLEOTIDE SEQUENCE [LARGE SCALE GENOMIC DNA]</scope>
</reference>
<dbReference type="AlphaFoldDB" id="V4A316"/>
<evidence type="ECO:0000256" key="1">
    <source>
        <dbReference type="ARBA" id="ARBA00004173"/>
    </source>
</evidence>
<dbReference type="PANTHER" id="PTHR14360">
    <property type="entry name" value="PROTEIN FMP32, MITOCHONDRIAL"/>
    <property type="match status" value="1"/>
</dbReference>
<proteinExistence type="inferred from homology"/>
<dbReference type="OrthoDB" id="889336at2759"/>
<evidence type="ECO:0000256" key="4">
    <source>
        <dbReference type="ARBA" id="ARBA00022692"/>
    </source>
</evidence>
<evidence type="ECO:0000313" key="11">
    <source>
        <dbReference type="EMBL" id="ESO91097.1"/>
    </source>
</evidence>
<evidence type="ECO:0000256" key="2">
    <source>
        <dbReference type="ARBA" id="ARBA00004370"/>
    </source>
</evidence>
<dbReference type="KEGG" id="lgi:LOTGIDRAFT_163625"/>
<comment type="subcellular location">
    <subcellularLocation>
        <location evidence="2">Membrane</location>
    </subcellularLocation>
    <subcellularLocation>
        <location evidence="1">Mitochondrion</location>
    </subcellularLocation>
</comment>
<evidence type="ECO:0000256" key="3">
    <source>
        <dbReference type="ARBA" id="ARBA00007224"/>
    </source>
</evidence>
<keyword evidence="5 10" id="KW-1133">Transmembrane helix</keyword>
<dbReference type="HOGENOM" id="CLU_925264_0_0_1"/>
<evidence type="ECO:0000256" key="10">
    <source>
        <dbReference type="SAM" id="Phobius"/>
    </source>
</evidence>
<keyword evidence="6" id="KW-0175">Coiled coil</keyword>
<keyword evidence="8 10" id="KW-0472">Membrane</keyword>
<dbReference type="EMBL" id="KB202284">
    <property type="protein sequence ID" value="ESO91097.1"/>
    <property type="molecule type" value="Genomic_DNA"/>
</dbReference>
<dbReference type="GeneID" id="20239469"/>